<dbReference type="Pfam" id="PF11692">
    <property type="entry name" value="DUF3289"/>
    <property type="match status" value="1"/>
</dbReference>
<comment type="caution">
    <text evidence="1">The sequence shown here is derived from an EMBL/GenBank/DDBJ whole genome shotgun (WGS) entry which is preliminary data.</text>
</comment>
<accession>A0A3A1YC76</accession>
<gene>
    <name evidence="1" type="ORF">CKY20_11240</name>
</gene>
<protein>
    <submittedName>
        <fullName evidence="1">Uncharacterized protein</fullName>
    </submittedName>
</protein>
<dbReference type="EMBL" id="NSDI01000023">
    <property type="protein sequence ID" value="RIY35151.1"/>
    <property type="molecule type" value="Genomic_DNA"/>
</dbReference>
<reference evidence="1 2" key="1">
    <citation type="submission" date="2017-08" db="EMBL/GenBank/DDBJ databases">
        <title>Capnocytophaga canis 17-158 assembly.</title>
        <authorList>
            <person name="Gulvik C.A."/>
        </authorList>
    </citation>
    <scope>NUCLEOTIDE SEQUENCE [LARGE SCALE GENOMIC DNA]</scope>
    <source>
        <strain evidence="1 2">17-158</strain>
    </source>
</reference>
<evidence type="ECO:0000313" key="1">
    <source>
        <dbReference type="EMBL" id="RIY35151.1"/>
    </source>
</evidence>
<organism evidence="1 2">
    <name type="scientific">Capnocytophaga canis</name>
    <dbReference type="NCBI Taxonomy" id="1848903"/>
    <lineage>
        <taxon>Bacteria</taxon>
        <taxon>Pseudomonadati</taxon>
        <taxon>Bacteroidota</taxon>
        <taxon>Flavobacteriia</taxon>
        <taxon>Flavobacteriales</taxon>
        <taxon>Flavobacteriaceae</taxon>
        <taxon>Capnocytophaga</taxon>
    </lineage>
</organism>
<dbReference type="AlphaFoldDB" id="A0A3A1YC76"/>
<dbReference type="Proteomes" id="UP000265497">
    <property type="component" value="Unassembled WGS sequence"/>
</dbReference>
<evidence type="ECO:0000313" key="2">
    <source>
        <dbReference type="Proteomes" id="UP000265497"/>
    </source>
</evidence>
<dbReference type="RefSeq" id="WP_119653147.1">
    <property type="nucleotide sequence ID" value="NZ_NSDI01000023.1"/>
</dbReference>
<sequence length="239" mass="27628">MFKNLIRWTSKGALETNNLNMVNNMRFGGGRYQNPILTEAVFNHETTKDFVKNIVEDFEDKIKQKEIKGNLNKIKLETDKLIRPSFSTLNDRIEGLTIALNDTWGFRVTITNYSCNPQTKDVEATLKFRIIDHFGLDVADIESYGTKQKIYAKFGEILMRKMNISLDIEKSKNVFEFLRLGYKYTSVGGFILGSLESSGYNPVEQMALGFCAWFILQHLRGYKPFVTIMEKEETLKFKI</sequence>
<proteinExistence type="predicted"/>
<name>A0A3A1YC76_9FLAO</name>
<dbReference type="InterPro" id="IPR017483">
    <property type="entry name" value="CHP03034"/>
</dbReference>